<reference evidence="5 6" key="1">
    <citation type="submission" date="2016-11" db="EMBL/GenBank/DDBJ databases">
        <authorList>
            <person name="Jaros S."/>
            <person name="Januszkiewicz K."/>
            <person name="Wedrychowicz H."/>
        </authorList>
    </citation>
    <scope>NUCLEOTIDE SEQUENCE [LARGE SCALE GENOMIC DNA]</scope>
    <source>
        <strain evidence="5 6">DSM 18231</strain>
    </source>
</reference>
<dbReference type="Pfam" id="PF00150">
    <property type="entry name" value="Cellulase"/>
    <property type="match status" value="1"/>
</dbReference>
<keyword evidence="2 3" id="KW-0326">Glycosidase</keyword>
<dbReference type="SUPFAM" id="SSF51445">
    <property type="entry name" value="(Trans)glycosidases"/>
    <property type="match status" value="1"/>
</dbReference>
<proteinExistence type="inferred from homology"/>
<dbReference type="GO" id="GO:0004553">
    <property type="term" value="F:hydrolase activity, hydrolyzing O-glycosyl compounds"/>
    <property type="evidence" value="ECO:0007669"/>
    <property type="project" value="InterPro"/>
</dbReference>
<accession>A0A1M5NX49</accession>
<dbReference type="Proteomes" id="UP000184000">
    <property type="component" value="Unassembled WGS sequence"/>
</dbReference>
<gene>
    <name evidence="5" type="ORF">SAMN02744645_1853</name>
</gene>
<dbReference type="InterPro" id="IPR001547">
    <property type="entry name" value="Glyco_hydro_5"/>
</dbReference>
<evidence type="ECO:0000256" key="3">
    <source>
        <dbReference type="RuleBase" id="RU361153"/>
    </source>
</evidence>
<dbReference type="SMR" id="A0A1M5NX49"/>
<dbReference type="PANTHER" id="PTHR34142:SF1">
    <property type="entry name" value="GLYCOSIDE HYDROLASE FAMILY 5 DOMAIN-CONTAINING PROTEIN"/>
    <property type="match status" value="1"/>
</dbReference>
<dbReference type="InterPro" id="IPR017853">
    <property type="entry name" value="GH"/>
</dbReference>
<dbReference type="AlphaFoldDB" id="A0A1M5NX49"/>
<evidence type="ECO:0000256" key="2">
    <source>
        <dbReference type="ARBA" id="ARBA00023295"/>
    </source>
</evidence>
<dbReference type="PANTHER" id="PTHR34142">
    <property type="entry name" value="ENDO-BETA-1,4-GLUCANASE A"/>
    <property type="match status" value="1"/>
</dbReference>
<dbReference type="EMBL" id="FQXA01000003">
    <property type="protein sequence ID" value="SHG94090.1"/>
    <property type="molecule type" value="Genomic_DNA"/>
</dbReference>
<evidence type="ECO:0000313" key="5">
    <source>
        <dbReference type="EMBL" id="SHG94090.1"/>
    </source>
</evidence>
<sequence>MQSAEYQIGRRVDSDPLEIMVIMERRPLSLLFYTARFVASLALAGCVSLVQAQPSEHTGIDLIGINMSGANFAPHITPGKVGTNYFYPEEKYFEYYASKNIRLIRFPFIWERLQHDLYKGVNFDQMRLLRRTLDFAAKHDQQVILDMHNYGRYKGKLIGSPQVPYEAYANVWRKLAKEFKDHPALLGYDIMNEPHSTDGLWPAAAQAAVDAIRQVDMDSLIFVEGDRWASTFHWRYVNEDFLINDPADKTIYEGHLYLDKDFSGRYAKDEVVDPMLGVERVRPFVEWLKENNLKGFLGEYGVPGHSESMLVAMDNLLDYLNENCMPSAYWAGGPGWGKYVLAVEPVDGKDRPQMEILQKHISNSCTEYGPNQQP</sequence>
<dbReference type="GO" id="GO:0009251">
    <property type="term" value="P:glucan catabolic process"/>
    <property type="evidence" value="ECO:0007669"/>
    <property type="project" value="TreeGrafter"/>
</dbReference>
<comment type="similarity">
    <text evidence="3">Belongs to the glycosyl hydrolase 5 (cellulase A) family.</text>
</comment>
<evidence type="ECO:0000313" key="6">
    <source>
        <dbReference type="Proteomes" id="UP000184000"/>
    </source>
</evidence>
<organism evidence="5 6">
    <name type="scientific">Stutzerimonas xanthomarina DSM 18231</name>
    <dbReference type="NCBI Taxonomy" id="1403346"/>
    <lineage>
        <taxon>Bacteria</taxon>
        <taxon>Pseudomonadati</taxon>
        <taxon>Pseudomonadota</taxon>
        <taxon>Gammaproteobacteria</taxon>
        <taxon>Pseudomonadales</taxon>
        <taxon>Pseudomonadaceae</taxon>
        <taxon>Stutzerimonas</taxon>
    </lineage>
</organism>
<name>A0A1M5NX49_9GAMM</name>
<evidence type="ECO:0000256" key="1">
    <source>
        <dbReference type="ARBA" id="ARBA00022801"/>
    </source>
</evidence>
<dbReference type="Gene3D" id="3.20.20.80">
    <property type="entry name" value="Glycosidases"/>
    <property type="match status" value="1"/>
</dbReference>
<dbReference type="InterPro" id="IPR018087">
    <property type="entry name" value="Glyco_hydro_5_CS"/>
</dbReference>
<protein>
    <submittedName>
        <fullName evidence="5">Endoglucanase</fullName>
    </submittedName>
</protein>
<evidence type="ECO:0000259" key="4">
    <source>
        <dbReference type="Pfam" id="PF00150"/>
    </source>
</evidence>
<keyword evidence="1 3" id="KW-0378">Hydrolase</keyword>
<feature type="domain" description="Glycoside hydrolase family 5" evidence="4">
    <location>
        <begin position="81"/>
        <end position="332"/>
    </location>
</feature>
<dbReference type="PROSITE" id="PS00659">
    <property type="entry name" value="GLYCOSYL_HYDROL_F5"/>
    <property type="match status" value="1"/>
</dbReference>